<proteinExistence type="predicted"/>
<dbReference type="Proteomes" id="UP000019754">
    <property type="component" value="Unassembled WGS sequence"/>
</dbReference>
<keyword evidence="2" id="KW-0472">Membrane</keyword>
<evidence type="ECO:0000256" key="2">
    <source>
        <dbReference type="SAM" id="Phobius"/>
    </source>
</evidence>
<evidence type="ECO:0000313" key="3">
    <source>
        <dbReference type="EMBL" id="EYT48555.1"/>
    </source>
</evidence>
<feature type="transmembrane region" description="Helical" evidence="2">
    <location>
        <begin position="75"/>
        <end position="95"/>
    </location>
</feature>
<evidence type="ECO:0000313" key="4">
    <source>
        <dbReference type="Proteomes" id="UP000019754"/>
    </source>
</evidence>
<keyword evidence="2" id="KW-1133">Transmembrane helix</keyword>
<name>A0A022KWG5_9MICO</name>
<keyword evidence="2" id="KW-0812">Transmembrane</keyword>
<keyword evidence="4" id="KW-1185">Reference proteome</keyword>
<comment type="caution">
    <text evidence="3">The sequence shown here is derived from an EMBL/GenBank/DDBJ whole genome shotgun (WGS) entry which is preliminary data.</text>
</comment>
<dbReference type="EMBL" id="AORC01000014">
    <property type="protein sequence ID" value="EYT48555.1"/>
    <property type="molecule type" value="Genomic_DNA"/>
</dbReference>
<dbReference type="AlphaFoldDB" id="A0A022KWG5"/>
<feature type="compositionally biased region" description="Basic and acidic residues" evidence="1">
    <location>
        <begin position="1"/>
        <end position="17"/>
    </location>
</feature>
<dbReference type="RefSeq" id="WP_017823689.1">
    <property type="nucleotide sequence ID" value="NZ_AORC01000014.1"/>
</dbReference>
<dbReference type="HOGENOM" id="CLU_2380527_0_0_11"/>
<gene>
    <name evidence="3" type="ORF">D641_0111670</name>
</gene>
<reference evidence="3 4" key="1">
    <citation type="journal article" date="2013" name="Genome Announc.">
        <title>Draft genome sequence of an Actinobacterium, Brachybacterium muris strain UCD-AY4.</title>
        <authorList>
            <person name="Lo J.R."/>
            <person name="Lang J.M."/>
            <person name="Darling A.E."/>
            <person name="Eisen J.A."/>
            <person name="Coil D.A."/>
        </authorList>
    </citation>
    <scope>NUCLEOTIDE SEQUENCE [LARGE SCALE GENOMIC DNA]</scope>
    <source>
        <strain evidence="3 4">UCD-AY4</strain>
    </source>
</reference>
<dbReference type="STRING" id="1249481.D641_0111670"/>
<accession>A0A022KWG5</accession>
<evidence type="ECO:0000256" key="1">
    <source>
        <dbReference type="SAM" id="MobiDB-lite"/>
    </source>
</evidence>
<feature type="transmembrane region" description="Helical" evidence="2">
    <location>
        <begin position="47"/>
        <end position="68"/>
    </location>
</feature>
<sequence>MSRPDQRAGRTHGDDRSSGSSSPTVSVLTVPALFGGLVLGFMVGYWLVWWGALVVVVVAMAAFGAVVAGRERDAATALILGTVLGYGGVLLLAAFRGAL</sequence>
<protein>
    <submittedName>
        <fullName evidence="3">Uncharacterized protein</fullName>
    </submittedName>
</protein>
<feature type="region of interest" description="Disordered" evidence="1">
    <location>
        <begin position="1"/>
        <end position="25"/>
    </location>
</feature>
<feature type="transmembrane region" description="Helical" evidence="2">
    <location>
        <begin position="21"/>
        <end position="41"/>
    </location>
</feature>
<organism evidence="3 4">
    <name type="scientific">Brachybacterium muris UCD-AY4</name>
    <dbReference type="NCBI Taxonomy" id="1249481"/>
    <lineage>
        <taxon>Bacteria</taxon>
        <taxon>Bacillati</taxon>
        <taxon>Actinomycetota</taxon>
        <taxon>Actinomycetes</taxon>
        <taxon>Micrococcales</taxon>
        <taxon>Dermabacteraceae</taxon>
        <taxon>Brachybacterium</taxon>
    </lineage>
</organism>